<accession>D5EM21</accession>
<dbReference type="InterPro" id="IPR006917">
    <property type="entry name" value="SOUL_heme-bd"/>
</dbReference>
<protein>
    <recommendedName>
        <fullName evidence="4">SOUL heme-binding protein</fullName>
    </recommendedName>
</protein>
<dbReference type="InterPro" id="IPR011256">
    <property type="entry name" value="Reg_factor_effector_dom_sf"/>
</dbReference>
<name>D5EM21_CORAD</name>
<dbReference type="RefSeq" id="WP_013043903.1">
    <property type="nucleotide sequence ID" value="NC_014008.1"/>
</dbReference>
<dbReference type="OrthoDB" id="195093at2"/>
<feature type="signal peptide" evidence="1">
    <location>
        <begin position="1"/>
        <end position="19"/>
    </location>
</feature>
<dbReference type="Proteomes" id="UP000000925">
    <property type="component" value="Chromosome"/>
</dbReference>
<gene>
    <name evidence="2" type="ordered locus">Caka_2163</name>
</gene>
<dbReference type="EMBL" id="CP001998">
    <property type="protein sequence ID" value="ADE55181.1"/>
    <property type="molecule type" value="Genomic_DNA"/>
</dbReference>
<dbReference type="AlphaFoldDB" id="D5EM21"/>
<dbReference type="HOGENOM" id="CLU_104131_1_0_0"/>
<evidence type="ECO:0000313" key="3">
    <source>
        <dbReference type="Proteomes" id="UP000000925"/>
    </source>
</evidence>
<dbReference type="SUPFAM" id="SSF55136">
    <property type="entry name" value="Probable bacterial effector-binding domain"/>
    <property type="match status" value="1"/>
</dbReference>
<dbReference type="KEGG" id="caa:Caka_2163"/>
<feature type="chain" id="PRO_5003071576" description="SOUL heme-binding protein" evidence="1">
    <location>
        <begin position="20"/>
        <end position="185"/>
    </location>
</feature>
<dbReference type="eggNOG" id="COG3449">
    <property type="taxonomic scope" value="Bacteria"/>
</dbReference>
<evidence type="ECO:0008006" key="4">
    <source>
        <dbReference type="Google" id="ProtNLM"/>
    </source>
</evidence>
<dbReference type="Pfam" id="PF04832">
    <property type="entry name" value="SOUL"/>
    <property type="match status" value="1"/>
</dbReference>
<keyword evidence="3" id="KW-1185">Reference proteome</keyword>
<organism evidence="2 3">
    <name type="scientific">Coraliomargarita akajimensis (strain DSM 45221 / IAM 15411 / JCM 23193 / KCTC 12865 / 04OKA010-24)</name>
    <dbReference type="NCBI Taxonomy" id="583355"/>
    <lineage>
        <taxon>Bacteria</taxon>
        <taxon>Pseudomonadati</taxon>
        <taxon>Verrucomicrobiota</taxon>
        <taxon>Opitutia</taxon>
        <taxon>Puniceicoccales</taxon>
        <taxon>Coraliomargaritaceae</taxon>
        <taxon>Coraliomargarita</taxon>
    </lineage>
</organism>
<proteinExistence type="predicted"/>
<dbReference type="STRING" id="583355.Caka_2163"/>
<keyword evidence="1" id="KW-0732">Signal</keyword>
<evidence type="ECO:0000313" key="2">
    <source>
        <dbReference type="EMBL" id="ADE55181.1"/>
    </source>
</evidence>
<dbReference type="Gene3D" id="3.20.80.10">
    <property type="entry name" value="Regulatory factor, effector binding domain"/>
    <property type="match status" value="1"/>
</dbReference>
<sequence length="185" mass="20968">MKYWILLTLLSLPIQLMQAYEQAFPKTPANEIEIKTLPAATLIASTSEKGYFESNNGLFRPLFRYIQKNDIAMTTPVEAEIDPGIMYFYIGGDAAERELESTDEVRVQKLPERTVLSIGIRGGYTESRFNDARAKLQQWLTSQEKFTATGEARAIYWHGPFTLAPFKHAEVHIPVVVQPEPNTKS</sequence>
<evidence type="ECO:0000256" key="1">
    <source>
        <dbReference type="SAM" id="SignalP"/>
    </source>
</evidence>
<reference evidence="2 3" key="1">
    <citation type="journal article" date="2010" name="Stand. Genomic Sci.">
        <title>Complete genome sequence of Coraliomargarita akajimensis type strain (04OKA010-24).</title>
        <authorList>
            <person name="Mavromatis K."/>
            <person name="Abt B."/>
            <person name="Brambilla E."/>
            <person name="Lapidus A."/>
            <person name="Copeland A."/>
            <person name="Deshpande S."/>
            <person name="Nolan M."/>
            <person name="Lucas S."/>
            <person name="Tice H."/>
            <person name="Cheng J.F."/>
            <person name="Han C."/>
            <person name="Detter J.C."/>
            <person name="Woyke T."/>
            <person name="Goodwin L."/>
            <person name="Pitluck S."/>
            <person name="Held B."/>
            <person name="Brettin T."/>
            <person name="Tapia R."/>
            <person name="Ivanova N."/>
            <person name="Mikhailova N."/>
            <person name="Pati A."/>
            <person name="Liolios K."/>
            <person name="Chen A."/>
            <person name="Palaniappan K."/>
            <person name="Land M."/>
            <person name="Hauser L."/>
            <person name="Chang Y.J."/>
            <person name="Jeffries C.D."/>
            <person name="Rohde M."/>
            <person name="Goker M."/>
            <person name="Bristow J."/>
            <person name="Eisen J.A."/>
            <person name="Markowitz V."/>
            <person name="Hugenholtz P."/>
            <person name="Klenk H.P."/>
            <person name="Kyrpides N.C."/>
        </authorList>
    </citation>
    <scope>NUCLEOTIDE SEQUENCE [LARGE SCALE GENOMIC DNA]</scope>
    <source>
        <strain evidence="3">DSM 45221 / IAM 15411 / JCM 23193 / KCTC 12865</strain>
    </source>
</reference>